<gene>
    <name evidence="2" type="ORF">SDC9_103066</name>
</gene>
<dbReference type="AlphaFoldDB" id="A0A645B3H2"/>
<dbReference type="InterPro" id="IPR012454">
    <property type="entry name" value="DUF1659"/>
</dbReference>
<name>A0A645B3H2_9ZZZZ</name>
<reference evidence="2" key="1">
    <citation type="submission" date="2019-08" db="EMBL/GenBank/DDBJ databases">
        <authorList>
            <person name="Kucharzyk K."/>
            <person name="Murdoch R.W."/>
            <person name="Higgins S."/>
            <person name="Loffler F."/>
        </authorList>
    </citation>
    <scope>NUCLEOTIDE SEQUENCE</scope>
</reference>
<dbReference type="EMBL" id="VSSQ01015667">
    <property type="protein sequence ID" value="MPM56264.1"/>
    <property type="molecule type" value="Genomic_DNA"/>
</dbReference>
<proteinExistence type="predicted"/>
<dbReference type="Pfam" id="PF07872">
    <property type="entry name" value="DUF1659"/>
    <property type="match status" value="1"/>
</dbReference>
<comment type="caution">
    <text evidence="2">The sequence shown here is derived from an EMBL/GenBank/DDBJ whole genome shotgun (WGS) entry which is preliminary data.</text>
</comment>
<feature type="domain" description="DUF1659" evidence="1">
    <location>
        <begin position="2"/>
        <end position="70"/>
    </location>
</feature>
<organism evidence="2">
    <name type="scientific">bioreactor metagenome</name>
    <dbReference type="NCBI Taxonomy" id="1076179"/>
    <lineage>
        <taxon>unclassified sequences</taxon>
        <taxon>metagenomes</taxon>
        <taxon>ecological metagenomes</taxon>
    </lineage>
</organism>
<protein>
    <recommendedName>
        <fullName evidence="1">DUF1659 domain-containing protein</fullName>
    </recommendedName>
</protein>
<evidence type="ECO:0000313" key="2">
    <source>
        <dbReference type="EMBL" id="MPM56264.1"/>
    </source>
</evidence>
<evidence type="ECO:0000259" key="1">
    <source>
        <dbReference type="Pfam" id="PF07872"/>
    </source>
</evidence>
<sequence>MAANSVLTENVIKVRYQIGDDSKGKDVFKEQNFKNISADATDDNLVQLSDAVEKLLDYSVSTIKKQQTFIVLIKAIMNHKFCGKQ</sequence>
<accession>A0A645B3H2</accession>